<gene>
    <name evidence="1" type="ORF">LHGZ1_1120</name>
</gene>
<name>A0A248LHH6_9NEIS</name>
<accession>A0A248LHH6</accession>
<dbReference type="AlphaFoldDB" id="A0A248LHH6"/>
<dbReference type="RefSeq" id="WP_088860420.1">
    <property type="nucleotide sequence ID" value="NZ_JAJAXU010000017.1"/>
</dbReference>
<protein>
    <recommendedName>
        <fullName evidence="3">Lipoprotein</fullName>
    </recommendedName>
</protein>
<dbReference type="PROSITE" id="PS51257">
    <property type="entry name" value="PROKAR_LIPOPROTEIN"/>
    <property type="match status" value="1"/>
</dbReference>
<dbReference type="Proteomes" id="UP000197424">
    <property type="component" value="Chromosome"/>
</dbReference>
<evidence type="ECO:0008006" key="3">
    <source>
        <dbReference type="Google" id="ProtNLM"/>
    </source>
</evidence>
<sequence>MENPMKCITLARHAVTIVFMGILLAGCASIPPPARPTVTAHVQPAKNTLLAGSALLRVDLVTSEERVLGQRYVPLDDPVWPYPVEFCVDPVAGDPAGWFLRARITNAAGTVQASGQQQLPALLPDQPLTVLVD</sequence>
<reference evidence="2" key="1">
    <citation type="submission" date="2017-06" db="EMBL/GenBank/DDBJ databases">
        <title>Whole genome sequence of Laribacter hongkongensis LHGZ1.</title>
        <authorList>
            <person name="Chen D."/>
            <person name="Wu H."/>
            <person name="Chen J."/>
        </authorList>
    </citation>
    <scope>NUCLEOTIDE SEQUENCE [LARGE SCALE GENOMIC DNA]</scope>
    <source>
        <strain evidence="2">LHGZ1</strain>
    </source>
</reference>
<organism evidence="1 2">
    <name type="scientific">Laribacter hongkongensis</name>
    <dbReference type="NCBI Taxonomy" id="168471"/>
    <lineage>
        <taxon>Bacteria</taxon>
        <taxon>Pseudomonadati</taxon>
        <taxon>Pseudomonadota</taxon>
        <taxon>Betaproteobacteria</taxon>
        <taxon>Neisseriales</taxon>
        <taxon>Aquaspirillaceae</taxon>
        <taxon>Laribacter</taxon>
    </lineage>
</organism>
<evidence type="ECO:0000313" key="2">
    <source>
        <dbReference type="Proteomes" id="UP000197424"/>
    </source>
</evidence>
<proteinExistence type="predicted"/>
<dbReference type="EMBL" id="CP022115">
    <property type="protein sequence ID" value="ASJ23951.1"/>
    <property type="molecule type" value="Genomic_DNA"/>
</dbReference>
<evidence type="ECO:0000313" key="1">
    <source>
        <dbReference type="EMBL" id="ASJ23951.1"/>
    </source>
</evidence>